<reference evidence="3" key="5">
    <citation type="submission" date="2018-04" db="UniProtKB">
        <authorList>
            <consortium name="EnsemblFungi"/>
        </authorList>
    </citation>
    <scope>IDENTIFICATION</scope>
    <source>
        <strain evidence="3">R3-111a-1</strain>
    </source>
</reference>
<dbReference type="VEuPathDB" id="FungiDB:GGTG_14335"/>
<sequence>MAFRGPFKRLGTVGMEEGTRGRCDEAFEGPRGLIIIRNANVRECWEYSHGVSAVLGPSQYNTGAAGPQDVPKCPKNSHGLRSWEDKNKETMSFSNKSSSYNKGGPDKPKSGPSDKRNEGGSFSDKASPDKYKGFNKYKSSDKYKDKERDHNVHEGSPDERRDANPDEAPSQQTSHQCIHLPQRLPARRSPSARPSQPGPDALSRLAATTDDEAQRAFREEPVLNAFWDRDAIGNGMPTQDVDTDRVLNIAEAVMDGKIRNELIQAYGQDTVYGRLIRELATVNGCKPRKDNEGVVNASKPGHTFRVANGLLYNRDSEGTERLVVPFGMIKPSWRKHTTTNTTLADSA</sequence>
<keyword evidence="4" id="KW-1185">Reference proteome</keyword>
<dbReference type="EMBL" id="GL385660">
    <property type="protein sequence ID" value="EJT68086.1"/>
    <property type="molecule type" value="Genomic_DNA"/>
</dbReference>
<reference evidence="3" key="4">
    <citation type="journal article" date="2015" name="G3 (Bethesda)">
        <title>Genome sequences of three phytopathogenic species of the Magnaporthaceae family of fungi.</title>
        <authorList>
            <person name="Okagaki L.H."/>
            <person name="Nunes C.C."/>
            <person name="Sailsbery J."/>
            <person name="Clay B."/>
            <person name="Brown D."/>
            <person name="John T."/>
            <person name="Oh Y."/>
            <person name="Young N."/>
            <person name="Fitzgerald M."/>
            <person name="Haas B.J."/>
            <person name="Zeng Q."/>
            <person name="Young S."/>
            <person name="Adiconis X."/>
            <person name="Fan L."/>
            <person name="Levin J.Z."/>
            <person name="Mitchell T.K."/>
            <person name="Okubara P.A."/>
            <person name="Farman M.L."/>
            <person name="Kohn L.M."/>
            <person name="Birren B."/>
            <person name="Ma L.-J."/>
            <person name="Dean R.A."/>
        </authorList>
    </citation>
    <scope>NUCLEOTIDE SEQUENCE</scope>
    <source>
        <strain evidence="3">R3-111a-1</strain>
    </source>
</reference>
<evidence type="ECO:0000256" key="1">
    <source>
        <dbReference type="SAM" id="MobiDB-lite"/>
    </source>
</evidence>
<protein>
    <submittedName>
        <fullName evidence="2 3">Uncharacterized protein</fullName>
    </submittedName>
</protein>
<feature type="compositionally biased region" description="Polar residues" evidence="1">
    <location>
        <begin position="90"/>
        <end position="101"/>
    </location>
</feature>
<dbReference type="AlphaFoldDB" id="J3PL86"/>
<evidence type="ECO:0000313" key="2">
    <source>
        <dbReference type="EMBL" id="EJT68086.1"/>
    </source>
</evidence>
<evidence type="ECO:0000313" key="4">
    <source>
        <dbReference type="Proteomes" id="UP000006039"/>
    </source>
</evidence>
<feature type="compositionally biased region" description="Basic and acidic residues" evidence="1">
    <location>
        <begin position="126"/>
        <end position="164"/>
    </location>
</feature>
<gene>
    <name evidence="3" type="primary">20354793</name>
    <name evidence="2" type="ORF">GGTG_14335</name>
</gene>
<name>J3PL86_GAET3</name>
<reference evidence="2" key="2">
    <citation type="submission" date="2010-07" db="EMBL/GenBank/DDBJ databases">
        <authorList>
            <consortium name="The Broad Institute Genome Sequencing Platform"/>
            <consortium name="Broad Institute Genome Sequencing Center for Infectious Disease"/>
            <person name="Ma L.-J."/>
            <person name="Dead R."/>
            <person name="Young S."/>
            <person name="Zeng Q."/>
            <person name="Koehrsen M."/>
            <person name="Alvarado L."/>
            <person name="Berlin A."/>
            <person name="Chapman S.B."/>
            <person name="Chen Z."/>
            <person name="Freedman E."/>
            <person name="Gellesch M."/>
            <person name="Goldberg J."/>
            <person name="Griggs A."/>
            <person name="Gujja S."/>
            <person name="Heilman E.R."/>
            <person name="Heiman D."/>
            <person name="Hepburn T."/>
            <person name="Howarth C."/>
            <person name="Jen D."/>
            <person name="Larson L."/>
            <person name="Mehta T."/>
            <person name="Neiman D."/>
            <person name="Pearson M."/>
            <person name="Roberts A."/>
            <person name="Saif S."/>
            <person name="Shea T."/>
            <person name="Shenoy N."/>
            <person name="Sisk P."/>
            <person name="Stolte C."/>
            <person name="Sykes S."/>
            <person name="Walk T."/>
            <person name="White J."/>
            <person name="Yandava C."/>
            <person name="Haas B."/>
            <person name="Nusbaum C."/>
            <person name="Birren B."/>
        </authorList>
    </citation>
    <scope>NUCLEOTIDE SEQUENCE</scope>
    <source>
        <strain evidence="2">R3-111a-1</strain>
    </source>
</reference>
<feature type="region of interest" description="Disordered" evidence="1">
    <location>
        <begin position="62"/>
        <end position="176"/>
    </location>
</feature>
<dbReference type="HOGENOM" id="CLU_799364_0_0_1"/>
<proteinExistence type="predicted"/>
<reference evidence="4" key="1">
    <citation type="submission" date="2010-07" db="EMBL/GenBank/DDBJ databases">
        <title>The genome sequence of Gaeumannomyces graminis var. tritici strain R3-111a-1.</title>
        <authorList>
            <consortium name="The Broad Institute Genome Sequencing Platform"/>
            <person name="Ma L.-J."/>
            <person name="Dead R."/>
            <person name="Young S."/>
            <person name="Zeng Q."/>
            <person name="Koehrsen M."/>
            <person name="Alvarado L."/>
            <person name="Berlin A."/>
            <person name="Chapman S.B."/>
            <person name="Chen Z."/>
            <person name="Freedman E."/>
            <person name="Gellesch M."/>
            <person name="Goldberg J."/>
            <person name="Griggs A."/>
            <person name="Gujja S."/>
            <person name="Heilman E.R."/>
            <person name="Heiman D."/>
            <person name="Hepburn T."/>
            <person name="Howarth C."/>
            <person name="Jen D."/>
            <person name="Larson L."/>
            <person name="Mehta T."/>
            <person name="Neiman D."/>
            <person name="Pearson M."/>
            <person name="Roberts A."/>
            <person name="Saif S."/>
            <person name="Shea T."/>
            <person name="Shenoy N."/>
            <person name="Sisk P."/>
            <person name="Stolte C."/>
            <person name="Sykes S."/>
            <person name="Walk T."/>
            <person name="White J."/>
            <person name="Yandava C."/>
            <person name="Haas B."/>
            <person name="Nusbaum C."/>
            <person name="Birren B."/>
        </authorList>
    </citation>
    <scope>NUCLEOTIDE SEQUENCE [LARGE SCALE GENOMIC DNA]</scope>
    <source>
        <strain evidence="4">R3-111a-1</strain>
    </source>
</reference>
<reference evidence="2" key="3">
    <citation type="submission" date="2010-09" db="EMBL/GenBank/DDBJ databases">
        <title>Annotation of Gaeumannomyces graminis var. tritici R3-111a-1.</title>
        <authorList>
            <consortium name="The Broad Institute Genome Sequencing Platform"/>
            <person name="Ma L.-J."/>
            <person name="Dead R."/>
            <person name="Young S.K."/>
            <person name="Zeng Q."/>
            <person name="Gargeya S."/>
            <person name="Fitzgerald M."/>
            <person name="Haas B."/>
            <person name="Abouelleil A."/>
            <person name="Alvarado L."/>
            <person name="Arachchi H.M."/>
            <person name="Berlin A."/>
            <person name="Brown A."/>
            <person name="Chapman S.B."/>
            <person name="Chen Z."/>
            <person name="Dunbar C."/>
            <person name="Freedman E."/>
            <person name="Gearin G."/>
            <person name="Gellesch M."/>
            <person name="Goldberg J."/>
            <person name="Griggs A."/>
            <person name="Gujja S."/>
            <person name="Heiman D."/>
            <person name="Howarth C."/>
            <person name="Larson L."/>
            <person name="Lui A."/>
            <person name="MacDonald P.J.P."/>
            <person name="Mehta T."/>
            <person name="Montmayeur A."/>
            <person name="Murphy C."/>
            <person name="Neiman D."/>
            <person name="Pearson M."/>
            <person name="Priest M."/>
            <person name="Roberts A."/>
            <person name="Saif S."/>
            <person name="Shea T."/>
            <person name="Shenoy N."/>
            <person name="Sisk P."/>
            <person name="Stolte C."/>
            <person name="Sykes S."/>
            <person name="Yandava C."/>
            <person name="Wortman J."/>
            <person name="Nusbaum C."/>
            <person name="Birren B."/>
        </authorList>
    </citation>
    <scope>NUCLEOTIDE SEQUENCE</scope>
    <source>
        <strain evidence="2">R3-111a-1</strain>
    </source>
</reference>
<organism evidence="2">
    <name type="scientific">Gaeumannomyces tritici (strain R3-111a-1)</name>
    <name type="common">Wheat and barley take-all root rot fungus</name>
    <name type="synonym">Gaeumannomyces graminis var. tritici</name>
    <dbReference type="NCBI Taxonomy" id="644352"/>
    <lineage>
        <taxon>Eukaryota</taxon>
        <taxon>Fungi</taxon>
        <taxon>Dikarya</taxon>
        <taxon>Ascomycota</taxon>
        <taxon>Pezizomycotina</taxon>
        <taxon>Sordariomycetes</taxon>
        <taxon>Sordariomycetidae</taxon>
        <taxon>Magnaporthales</taxon>
        <taxon>Magnaporthaceae</taxon>
        <taxon>Gaeumannomyces</taxon>
    </lineage>
</organism>
<dbReference type="EnsemblFungi" id="EJT68086">
    <property type="protein sequence ID" value="EJT68086"/>
    <property type="gene ID" value="GGTG_14335"/>
</dbReference>
<dbReference type="GeneID" id="20354793"/>
<feature type="compositionally biased region" description="Basic and acidic residues" evidence="1">
    <location>
        <begin position="104"/>
        <end position="118"/>
    </location>
</feature>
<dbReference type="RefSeq" id="XP_009230526.1">
    <property type="nucleotide sequence ID" value="XM_009232262.1"/>
</dbReference>
<accession>J3PL86</accession>
<evidence type="ECO:0000313" key="3">
    <source>
        <dbReference type="EnsemblFungi" id="EJT68086"/>
    </source>
</evidence>
<dbReference type="Proteomes" id="UP000006039">
    <property type="component" value="Unassembled WGS sequence"/>
</dbReference>